<feature type="compositionally biased region" description="Polar residues" evidence="1">
    <location>
        <begin position="262"/>
        <end position="281"/>
    </location>
</feature>
<feature type="compositionally biased region" description="Low complexity" evidence="1">
    <location>
        <begin position="86"/>
        <end position="99"/>
    </location>
</feature>
<accession>A0AAD6G6D6</accession>
<feature type="compositionally biased region" description="Low complexity" evidence="1">
    <location>
        <begin position="217"/>
        <end position="230"/>
    </location>
</feature>
<feature type="compositionally biased region" description="Polar residues" evidence="1">
    <location>
        <begin position="180"/>
        <end position="194"/>
    </location>
</feature>
<organism evidence="2 3">
    <name type="scientific">Penicillium daleae</name>
    <dbReference type="NCBI Taxonomy" id="63821"/>
    <lineage>
        <taxon>Eukaryota</taxon>
        <taxon>Fungi</taxon>
        <taxon>Dikarya</taxon>
        <taxon>Ascomycota</taxon>
        <taxon>Pezizomycotina</taxon>
        <taxon>Eurotiomycetes</taxon>
        <taxon>Eurotiomycetidae</taxon>
        <taxon>Eurotiales</taxon>
        <taxon>Aspergillaceae</taxon>
        <taxon>Penicillium</taxon>
    </lineage>
</organism>
<feature type="compositionally biased region" description="Low complexity" evidence="1">
    <location>
        <begin position="569"/>
        <end position="579"/>
    </location>
</feature>
<dbReference type="GeneID" id="81595236"/>
<feature type="region of interest" description="Disordered" evidence="1">
    <location>
        <begin position="725"/>
        <end position="745"/>
    </location>
</feature>
<sequence>MADHNPPWHGRGVQNTPSATNSPLSPTNPGRVPPSFERNVNRQKTQRWVQAKQYSYDGGDWGDDDDEEEEEEPPVAPAPPYATHKTGSTSELSSRRLSGLGFGTEESRASPTTEVRPLPSASDQKSLPFIRPADIYKRMREERTPQGEAASSGRPSEPQSSMPSGPASTQPVVTGGNGTMPGNSNTSQTTQNVPSMALPELKRMSGFGADFLGSTDPSSQQSASSESPEASLHHNPSQASQDSQASQGFTSVVHQAFDVPETPNSTAGSVVRSNSDGSSVISPVISHRAVQDDKTPTIPEEPAESSTPTDAPKESADQAPSFKPGHRRDISLPESDNSPSRRPVVTDSQVPSAGQAEMSSVSPGQSGSPERPADVPGSLGTSIPSSTTADTFVAPLKFGSNGTIASEGYRGEIPTIIPASAGNSPQDTDNDRLREEIMRSLSRENSQEPEPEPQPQAPQDGSIPQNYEKYWDDSVGPGINEVPRPLVSETHPDWTNTHPLAAQDPYAATQTPVETVPSANAEPKRPRLGRRFSWESATSDEEPAAQSPETDHMVPSLSTALAAQPPEPIVENPEPIAENLPRDQPLTAGEILDDTQRVEKPRLSIVPPIPQTNSPPEEIAIPTGGQLAEREVSLPVGTSKVDENKLQGFRDILNKTSPAERIRAFDQTREQFATLDTGIKAWLEFTVHAHPEHADLVHSTQTLSSGFTRTSPTTRKFPKLTSLGNLTSKEEGAPAGAGHARRPSGHIGTIVTRQNVEQRGKDLLHTAGTFSGKAGEAAKGLFAKGRSKFRPSGDKVDT</sequence>
<evidence type="ECO:0000256" key="1">
    <source>
        <dbReference type="SAM" id="MobiDB-lite"/>
    </source>
</evidence>
<dbReference type="RefSeq" id="XP_056769100.1">
    <property type="nucleotide sequence ID" value="XM_056904993.1"/>
</dbReference>
<feature type="compositionally biased region" description="Basic and acidic residues" evidence="1">
    <location>
        <begin position="134"/>
        <end position="145"/>
    </location>
</feature>
<feature type="compositionally biased region" description="Acidic residues" evidence="1">
    <location>
        <begin position="60"/>
        <end position="73"/>
    </location>
</feature>
<feature type="compositionally biased region" description="Low complexity" evidence="1">
    <location>
        <begin position="237"/>
        <end position="247"/>
    </location>
</feature>
<feature type="region of interest" description="Disordered" evidence="1">
    <location>
        <begin position="1"/>
        <end position="586"/>
    </location>
</feature>
<comment type="caution">
    <text evidence="2">The sequence shown here is derived from an EMBL/GenBank/DDBJ whole genome shotgun (WGS) entry which is preliminary data.</text>
</comment>
<feature type="compositionally biased region" description="Polar residues" evidence="1">
    <location>
        <begin position="153"/>
        <end position="172"/>
    </location>
</feature>
<feature type="compositionally biased region" description="Polar residues" evidence="1">
    <location>
        <begin position="13"/>
        <end position="28"/>
    </location>
</feature>
<dbReference type="AlphaFoldDB" id="A0AAD6G6D6"/>
<dbReference type="EMBL" id="JAPVEA010000002">
    <property type="protein sequence ID" value="KAJ5460058.1"/>
    <property type="molecule type" value="Genomic_DNA"/>
</dbReference>
<evidence type="ECO:0000313" key="3">
    <source>
        <dbReference type="Proteomes" id="UP001213681"/>
    </source>
</evidence>
<feature type="compositionally biased region" description="Polar residues" evidence="1">
    <location>
        <begin position="334"/>
        <end position="368"/>
    </location>
</feature>
<proteinExistence type="predicted"/>
<reference evidence="2" key="2">
    <citation type="journal article" date="2023" name="IMA Fungus">
        <title>Comparative genomic study of the Penicillium genus elucidates a diverse pangenome and 15 lateral gene transfer events.</title>
        <authorList>
            <person name="Petersen C."/>
            <person name="Sorensen T."/>
            <person name="Nielsen M.R."/>
            <person name="Sondergaard T.E."/>
            <person name="Sorensen J.L."/>
            <person name="Fitzpatrick D.A."/>
            <person name="Frisvad J.C."/>
            <person name="Nielsen K.L."/>
        </authorList>
    </citation>
    <scope>NUCLEOTIDE SEQUENCE</scope>
    <source>
        <strain evidence="2">IBT 16125</strain>
    </source>
</reference>
<evidence type="ECO:0000313" key="2">
    <source>
        <dbReference type="EMBL" id="KAJ5460058.1"/>
    </source>
</evidence>
<reference evidence="2" key="1">
    <citation type="submission" date="2022-12" db="EMBL/GenBank/DDBJ databases">
        <authorList>
            <person name="Petersen C."/>
        </authorList>
    </citation>
    <scope>NUCLEOTIDE SEQUENCE</scope>
    <source>
        <strain evidence="2">IBT 16125</strain>
    </source>
</reference>
<keyword evidence="3" id="KW-1185">Reference proteome</keyword>
<gene>
    <name evidence="2" type="ORF">N7458_001610</name>
</gene>
<name>A0AAD6G6D6_9EURO</name>
<protein>
    <submittedName>
        <fullName evidence="2">Uncharacterized protein</fullName>
    </submittedName>
</protein>
<feature type="compositionally biased region" description="Polar residues" evidence="1">
    <location>
        <begin position="379"/>
        <end position="390"/>
    </location>
</feature>
<feature type="compositionally biased region" description="Basic and acidic residues" evidence="1">
    <location>
        <begin position="429"/>
        <end position="446"/>
    </location>
</feature>
<dbReference type="Proteomes" id="UP001213681">
    <property type="component" value="Unassembled WGS sequence"/>
</dbReference>